<dbReference type="EMBL" id="QEAO01000028">
    <property type="protein sequence ID" value="TPX32627.1"/>
    <property type="molecule type" value="Genomic_DNA"/>
</dbReference>
<gene>
    <name evidence="13" type="ORF">SmJEL517_g04271</name>
</gene>
<comment type="catalytic activity">
    <reaction evidence="11">
        <text>N-terminal L-seryl-[histone H4] + acetyl-CoA = N-terminal N(alpha)-acetyl-L-seryl-[histone H4] + CoA + H(+)</text>
        <dbReference type="Rhea" id="RHEA:50596"/>
        <dbReference type="Rhea" id="RHEA-COMP:12740"/>
        <dbReference type="Rhea" id="RHEA-COMP:12743"/>
        <dbReference type="ChEBI" id="CHEBI:15378"/>
        <dbReference type="ChEBI" id="CHEBI:57287"/>
        <dbReference type="ChEBI" id="CHEBI:57288"/>
        <dbReference type="ChEBI" id="CHEBI:64738"/>
        <dbReference type="ChEBI" id="CHEBI:83690"/>
        <dbReference type="EC" id="2.3.1.257"/>
    </reaction>
</comment>
<dbReference type="InterPro" id="IPR039949">
    <property type="entry name" value="NAA40"/>
</dbReference>
<evidence type="ECO:0000256" key="9">
    <source>
        <dbReference type="ARBA" id="ARBA00023315"/>
    </source>
</evidence>
<evidence type="ECO:0000256" key="1">
    <source>
        <dbReference type="ARBA" id="ARBA00004123"/>
    </source>
</evidence>
<feature type="domain" description="N-acetyltransferase" evidence="12">
    <location>
        <begin position="47"/>
        <end position="232"/>
    </location>
</feature>
<dbReference type="GO" id="GO:0005634">
    <property type="term" value="C:nucleus"/>
    <property type="evidence" value="ECO:0007669"/>
    <property type="project" value="UniProtKB-SubCell"/>
</dbReference>
<sequence length="235" mass="26908">MNNDDELTVEEERARLACEISVADLIKKIQMPLSFTKNDYQVTVDVCSIDTISDKDFDWAVNLVKRNLKDQYVEAKDMGWSTPDKREEMSSDAPRFLIARVNQRSIGYVHFQFSTEELGDVDQDAKLRYDLANWDKNGRMGAKPSICEEVAVVYCYELQLEAEAQGRGLGHHLMELMEQVGRVTGMYKSMLTVFKSNTRAIEFYSKRGYSIDPISPPKSMRASYDIMSKLLVTNL</sequence>
<dbReference type="GO" id="GO:0005737">
    <property type="term" value="C:cytoplasm"/>
    <property type="evidence" value="ECO:0007669"/>
    <property type="project" value="UniProtKB-SubCell"/>
</dbReference>
<name>A0A507BUK3_9FUNG</name>
<dbReference type="SUPFAM" id="SSF55729">
    <property type="entry name" value="Acyl-CoA N-acyltransferases (Nat)"/>
    <property type="match status" value="1"/>
</dbReference>
<keyword evidence="6" id="KW-0963">Cytoplasm</keyword>
<evidence type="ECO:0000256" key="2">
    <source>
        <dbReference type="ARBA" id="ARBA00004496"/>
    </source>
</evidence>
<evidence type="ECO:0000259" key="12">
    <source>
        <dbReference type="PROSITE" id="PS51186"/>
    </source>
</evidence>
<dbReference type="InterPro" id="IPR000182">
    <property type="entry name" value="GNAT_dom"/>
</dbReference>
<dbReference type="GO" id="GO:0043998">
    <property type="term" value="F:histone H2A acetyltransferase activity"/>
    <property type="evidence" value="ECO:0007669"/>
    <property type="project" value="InterPro"/>
</dbReference>
<reference evidence="13 14" key="1">
    <citation type="journal article" date="2019" name="Sci. Rep.">
        <title>Comparative genomics of chytrid fungi reveal insights into the obligate biotrophic and pathogenic lifestyle of Synchytrium endobioticum.</title>
        <authorList>
            <person name="van de Vossenberg B.T.L.H."/>
            <person name="Warris S."/>
            <person name="Nguyen H.D.T."/>
            <person name="van Gent-Pelzer M.P.E."/>
            <person name="Joly D.L."/>
            <person name="van de Geest H.C."/>
            <person name="Bonants P.J.M."/>
            <person name="Smith D.S."/>
            <person name="Levesque C.A."/>
            <person name="van der Lee T.A.J."/>
        </authorList>
    </citation>
    <scope>NUCLEOTIDE SEQUENCE [LARGE SCALE GENOMIC DNA]</scope>
    <source>
        <strain evidence="13 14">JEL517</strain>
    </source>
</reference>
<comment type="subcellular location">
    <subcellularLocation>
        <location evidence="2">Cytoplasm</location>
    </subcellularLocation>
    <subcellularLocation>
        <location evidence="1">Nucleus</location>
    </subcellularLocation>
</comment>
<keyword evidence="7" id="KW-0808">Transferase</keyword>
<dbReference type="GeneID" id="42005496"/>
<dbReference type="Proteomes" id="UP000319731">
    <property type="component" value="Unassembled WGS sequence"/>
</dbReference>
<dbReference type="Gene3D" id="3.40.630.30">
    <property type="match status" value="1"/>
</dbReference>
<organism evidence="13 14">
    <name type="scientific">Synchytrium microbalum</name>
    <dbReference type="NCBI Taxonomy" id="1806994"/>
    <lineage>
        <taxon>Eukaryota</taxon>
        <taxon>Fungi</taxon>
        <taxon>Fungi incertae sedis</taxon>
        <taxon>Chytridiomycota</taxon>
        <taxon>Chytridiomycota incertae sedis</taxon>
        <taxon>Chytridiomycetes</taxon>
        <taxon>Synchytriales</taxon>
        <taxon>Synchytriaceae</taxon>
        <taxon>Synchytrium</taxon>
    </lineage>
</organism>
<dbReference type="Pfam" id="PF00583">
    <property type="entry name" value="Acetyltransf_1"/>
    <property type="match status" value="1"/>
</dbReference>
<keyword evidence="14" id="KW-1185">Reference proteome</keyword>
<dbReference type="OrthoDB" id="424551at2759"/>
<dbReference type="PANTHER" id="PTHR20531">
    <property type="entry name" value="N-ALPHA-ACETYLTRANSFERASE 40"/>
    <property type="match status" value="1"/>
</dbReference>
<dbReference type="InterPro" id="IPR016181">
    <property type="entry name" value="Acyl_CoA_acyltransferase"/>
</dbReference>
<evidence type="ECO:0000256" key="8">
    <source>
        <dbReference type="ARBA" id="ARBA00023242"/>
    </source>
</evidence>
<dbReference type="GO" id="GO:0010485">
    <property type="term" value="F:histone H4 acetyltransferase activity"/>
    <property type="evidence" value="ECO:0007669"/>
    <property type="project" value="InterPro"/>
</dbReference>
<evidence type="ECO:0000256" key="6">
    <source>
        <dbReference type="ARBA" id="ARBA00022490"/>
    </source>
</evidence>
<dbReference type="STRING" id="1806994.A0A507BUK3"/>
<proteinExistence type="inferred from homology"/>
<dbReference type="EC" id="2.3.1.257" evidence="4"/>
<evidence type="ECO:0000256" key="4">
    <source>
        <dbReference type="ARBA" id="ARBA00012950"/>
    </source>
</evidence>
<evidence type="ECO:0000256" key="10">
    <source>
        <dbReference type="ARBA" id="ARBA00047821"/>
    </source>
</evidence>
<evidence type="ECO:0000313" key="14">
    <source>
        <dbReference type="Proteomes" id="UP000319731"/>
    </source>
</evidence>
<dbReference type="PANTHER" id="PTHR20531:SF1">
    <property type="entry name" value="N-ALPHA-ACETYLTRANSFERASE 40"/>
    <property type="match status" value="1"/>
</dbReference>
<comment type="catalytic activity">
    <reaction evidence="10">
        <text>N-terminal L-seryl-[histone H2A] + acetyl-CoA = N-terminal N(alpha)-acetyl-L-seryl-[histone H2A] + CoA + H(+)</text>
        <dbReference type="Rhea" id="RHEA:50600"/>
        <dbReference type="Rhea" id="RHEA-COMP:12742"/>
        <dbReference type="Rhea" id="RHEA-COMP:12744"/>
        <dbReference type="ChEBI" id="CHEBI:15378"/>
        <dbReference type="ChEBI" id="CHEBI:57287"/>
        <dbReference type="ChEBI" id="CHEBI:57288"/>
        <dbReference type="ChEBI" id="CHEBI:64738"/>
        <dbReference type="ChEBI" id="CHEBI:83690"/>
        <dbReference type="EC" id="2.3.1.257"/>
    </reaction>
</comment>
<dbReference type="PROSITE" id="PS51186">
    <property type="entry name" value="GNAT"/>
    <property type="match status" value="1"/>
</dbReference>
<evidence type="ECO:0000256" key="7">
    <source>
        <dbReference type="ARBA" id="ARBA00022679"/>
    </source>
</evidence>
<keyword evidence="9" id="KW-0012">Acyltransferase</keyword>
<comment type="similarity">
    <text evidence="3">Belongs to the acetyltransferase family. NAA40 subfamily.</text>
</comment>
<dbReference type="GO" id="GO:1990189">
    <property type="term" value="F:protein N-terminal-serine acetyltransferase activity"/>
    <property type="evidence" value="ECO:0007669"/>
    <property type="project" value="UniProtKB-EC"/>
</dbReference>
<evidence type="ECO:0000313" key="13">
    <source>
        <dbReference type="EMBL" id="TPX32627.1"/>
    </source>
</evidence>
<accession>A0A507BUK3</accession>
<evidence type="ECO:0000256" key="11">
    <source>
        <dbReference type="ARBA" id="ARBA00049524"/>
    </source>
</evidence>
<evidence type="ECO:0000256" key="3">
    <source>
        <dbReference type="ARBA" id="ARBA00008870"/>
    </source>
</evidence>
<dbReference type="RefSeq" id="XP_031023805.1">
    <property type="nucleotide sequence ID" value="XM_031170199.1"/>
</dbReference>
<keyword evidence="8" id="KW-0539">Nucleus</keyword>
<evidence type="ECO:0000256" key="5">
    <source>
        <dbReference type="ARBA" id="ARBA00015043"/>
    </source>
</evidence>
<comment type="caution">
    <text evidence="13">The sequence shown here is derived from an EMBL/GenBank/DDBJ whole genome shotgun (WGS) entry which is preliminary data.</text>
</comment>
<dbReference type="AlphaFoldDB" id="A0A507BUK3"/>
<protein>
    <recommendedName>
        <fullName evidence="5">N-alpha-acetyltransferase 40</fullName>
        <ecNumber evidence="4">2.3.1.257</ecNumber>
    </recommendedName>
</protein>